<reference evidence="3" key="2">
    <citation type="submission" date="2022-10" db="EMBL/GenBank/DDBJ databases">
        <authorList>
            <consortium name="ENA_rothamsted_submissions"/>
            <consortium name="culmorum"/>
            <person name="King R."/>
        </authorList>
    </citation>
    <scope>NUCLEOTIDE SEQUENCE</scope>
</reference>
<name>A0A9P0NE53_APHGO</name>
<dbReference type="GO" id="GO:0008028">
    <property type="term" value="F:monocarboxylic acid transmembrane transporter activity"/>
    <property type="evidence" value="ECO:0007669"/>
    <property type="project" value="TreeGrafter"/>
</dbReference>
<dbReference type="AlphaFoldDB" id="A0A9P0NE53"/>
<dbReference type="Proteomes" id="UP001154329">
    <property type="component" value="Chromosome 1"/>
</dbReference>
<dbReference type="InterPro" id="IPR050327">
    <property type="entry name" value="Proton-linked_MCT"/>
</dbReference>
<dbReference type="InterPro" id="IPR036259">
    <property type="entry name" value="MFS_trans_sf"/>
</dbReference>
<feature type="region of interest" description="Disordered" evidence="1">
    <location>
        <begin position="459"/>
        <end position="494"/>
    </location>
</feature>
<proteinExistence type="predicted"/>
<evidence type="ECO:0000256" key="2">
    <source>
        <dbReference type="SAM" id="Phobius"/>
    </source>
</evidence>
<keyword evidence="2" id="KW-0472">Membrane</keyword>
<accession>A0A9P0NE53</accession>
<gene>
    <name evidence="3" type="ORF">APHIGO_LOCUS1108</name>
</gene>
<feature type="transmembrane region" description="Helical" evidence="2">
    <location>
        <begin position="295"/>
        <end position="316"/>
    </location>
</feature>
<dbReference type="PANTHER" id="PTHR11360">
    <property type="entry name" value="MONOCARBOXYLATE TRANSPORTER"/>
    <property type="match status" value="1"/>
</dbReference>
<evidence type="ECO:0000313" key="3">
    <source>
        <dbReference type="EMBL" id="CAH1710226.1"/>
    </source>
</evidence>
<reference evidence="3" key="1">
    <citation type="submission" date="2022-02" db="EMBL/GenBank/DDBJ databases">
        <authorList>
            <person name="King R."/>
        </authorList>
    </citation>
    <scope>NUCLEOTIDE SEQUENCE</scope>
</reference>
<feature type="transmembrane region" description="Helical" evidence="2">
    <location>
        <begin position="353"/>
        <end position="379"/>
    </location>
</feature>
<feature type="transmembrane region" description="Helical" evidence="2">
    <location>
        <begin position="391"/>
        <end position="410"/>
    </location>
</feature>
<feature type="transmembrane region" description="Helical" evidence="2">
    <location>
        <begin position="54"/>
        <end position="72"/>
    </location>
</feature>
<sequence length="494" mass="55584">MGMIKTSFHVLLSTMFLVNRHTAHLSLHLGSITGMMLISPVTEYCLLYADWKTALLIHLVLMCFTLVFWLFIATPVPLKVEAIDDKVINNPVSPPRSNTVTMVWNVENFAKKYQPPTINTEIGDQQFWVGRFQSDVQMISSTQPSKSVVNSLNRLYEEDRHQILDVRNLTNLFKNGLIGSRPMYRDDVLFDGNVAFLEPNLKNIRTNRINYSGYLMSMTRICSVADVKEETHNTWRCLRLPIAMNRVFQSMLHMPIWLNNEFILTVISETLIHTACFAPFMSIKGPVGQKQSAEAVITLIAGCCGLFAGRGLGYWLHEKSRKAVPLYHVGLTLMANGLSLLMCAMATSDFAKMLPYFGLFGFFFGYYKSIQNVVLYSVFPVRKLNNVCGQLSLVRAVSSFTGILIAAYIQRPENEARSALGNSEDVYVYAGLLMLAAGVCVIVLMQSARIAATSSTVNSRQSVRRENQNTFGRVNDDVGDRNRNDEQNANDYIV</sequence>
<feature type="transmembrane region" description="Helical" evidence="2">
    <location>
        <begin position="426"/>
        <end position="445"/>
    </location>
</feature>
<evidence type="ECO:0000313" key="4">
    <source>
        <dbReference type="Proteomes" id="UP001154329"/>
    </source>
</evidence>
<dbReference type="Gene3D" id="1.20.1250.20">
    <property type="entry name" value="MFS general substrate transporter like domains"/>
    <property type="match status" value="1"/>
</dbReference>
<dbReference type="SUPFAM" id="SSF103473">
    <property type="entry name" value="MFS general substrate transporter"/>
    <property type="match status" value="1"/>
</dbReference>
<dbReference type="EMBL" id="OU899034">
    <property type="protein sequence ID" value="CAH1710226.1"/>
    <property type="molecule type" value="Genomic_DNA"/>
</dbReference>
<dbReference type="PANTHER" id="PTHR11360:SF284">
    <property type="entry name" value="EG:103B4.3 PROTEIN-RELATED"/>
    <property type="match status" value="1"/>
</dbReference>
<protein>
    <submittedName>
        <fullName evidence="3">Uncharacterized protein</fullName>
    </submittedName>
</protein>
<organism evidence="3 4">
    <name type="scientific">Aphis gossypii</name>
    <name type="common">Cotton aphid</name>
    <dbReference type="NCBI Taxonomy" id="80765"/>
    <lineage>
        <taxon>Eukaryota</taxon>
        <taxon>Metazoa</taxon>
        <taxon>Ecdysozoa</taxon>
        <taxon>Arthropoda</taxon>
        <taxon>Hexapoda</taxon>
        <taxon>Insecta</taxon>
        <taxon>Pterygota</taxon>
        <taxon>Neoptera</taxon>
        <taxon>Paraneoptera</taxon>
        <taxon>Hemiptera</taxon>
        <taxon>Sternorrhyncha</taxon>
        <taxon>Aphidomorpha</taxon>
        <taxon>Aphidoidea</taxon>
        <taxon>Aphididae</taxon>
        <taxon>Aphidini</taxon>
        <taxon>Aphis</taxon>
        <taxon>Aphis</taxon>
    </lineage>
</organism>
<keyword evidence="4" id="KW-1185">Reference proteome</keyword>
<feature type="compositionally biased region" description="Basic and acidic residues" evidence="1">
    <location>
        <begin position="474"/>
        <end position="486"/>
    </location>
</feature>
<keyword evidence="2" id="KW-1133">Transmembrane helix</keyword>
<feature type="transmembrane region" description="Helical" evidence="2">
    <location>
        <begin position="328"/>
        <end position="347"/>
    </location>
</feature>
<evidence type="ECO:0000256" key="1">
    <source>
        <dbReference type="SAM" id="MobiDB-lite"/>
    </source>
</evidence>
<keyword evidence="2" id="KW-0812">Transmembrane</keyword>